<accession>A0A0P8D9E4</accession>
<reference evidence="10 11" key="1">
    <citation type="submission" date="2015-09" db="EMBL/GenBank/DDBJ databases">
        <title>Identification and resolution of microdiversity through metagenomic sequencing of parallel consortia.</title>
        <authorList>
            <person name="Nelson W.C."/>
            <person name="Romine M.F."/>
            <person name="Lindemann S.R."/>
        </authorList>
    </citation>
    <scope>NUCLEOTIDE SEQUENCE [LARGE SCALE GENOMIC DNA]</scope>
    <source>
        <strain evidence="10">Ana</strain>
    </source>
</reference>
<dbReference type="InterPro" id="IPR023090">
    <property type="entry name" value="UPF0702_alpha/beta_dom_sf"/>
</dbReference>
<evidence type="ECO:0000259" key="9">
    <source>
        <dbReference type="Pfam" id="PF20730"/>
    </source>
</evidence>
<organism evidence="10 11">
    <name type="scientific">Phormidesmis priestleyi Ana</name>
    <dbReference type="NCBI Taxonomy" id="1666911"/>
    <lineage>
        <taxon>Bacteria</taxon>
        <taxon>Bacillati</taxon>
        <taxon>Cyanobacteriota</taxon>
        <taxon>Cyanophyceae</taxon>
        <taxon>Leptolyngbyales</taxon>
        <taxon>Leptolyngbyaceae</taxon>
        <taxon>Phormidesmis</taxon>
    </lineage>
</organism>
<dbReference type="Proteomes" id="UP000050465">
    <property type="component" value="Unassembled WGS sequence"/>
</dbReference>
<dbReference type="AlphaFoldDB" id="A0A0P8D9E4"/>
<dbReference type="STRING" id="1666911.HLUCCA11_20785"/>
<comment type="subcellular location">
    <subcellularLocation>
        <location evidence="1">Cell membrane</location>
        <topology evidence="1">Multi-pass membrane protein</topology>
    </subcellularLocation>
</comment>
<evidence type="ECO:0000256" key="1">
    <source>
        <dbReference type="ARBA" id="ARBA00004651"/>
    </source>
</evidence>
<protein>
    <submittedName>
        <fullName evidence="10">Putative membrane protein</fullName>
    </submittedName>
</protein>
<feature type="transmembrane region" description="Helical" evidence="7">
    <location>
        <begin position="72"/>
        <end position="94"/>
    </location>
</feature>
<sequence length="200" mass="22016">MDNYSLSQDVLSSWERLSHTLLVGTLAYGGLILWLRVSGKRTLSKWNSFDFVVTIAFGSILASALLTTDVSLIQAMVAIGLLVIFQFILTWLSVRSNIVQNLIKAKPTLLFFKGNFIEEWLIRERVAKGEVLAAIRLSGNSSLDNIDAVILETNGSFSVIKKLDTATASALRDVQGFKERAMLAPNDGTQNLDQNGDHSL</sequence>
<dbReference type="InterPro" id="IPR007353">
    <property type="entry name" value="DUF421"/>
</dbReference>
<evidence type="ECO:0000256" key="2">
    <source>
        <dbReference type="ARBA" id="ARBA00006448"/>
    </source>
</evidence>
<evidence type="ECO:0000256" key="3">
    <source>
        <dbReference type="ARBA" id="ARBA00022475"/>
    </source>
</evidence>
<feature type="domain" description="YetF-like N-terminal transmembrane" evidence="9">
    <location>
        <begin position="27"/>
        <end position="91"/>
    </location>
</feature>
<evidence type="ECO:0000256" key="7">
    <source>
        <dbReference type="SAM" id="Phobius"/>
    </source>
</evidence>
<comment type="caution">
    <text evidence="10">The sequence shown here is derived from an EMBL/GenBank/DDBJ whole genome shotgun (WGS) entry which is preliminary data.</text>
</comment>
<keyword evidence="4 7" id="KW-0812">Transmembrane</keyword>
<evidence type="ECO:0000313" key="11">
    <source>
        <dbReference type="Proteomes" id="UP000050465"/>
    </source>
</evidence>
<feature type="transmembrane region" description="Helical" evidence="7">
    <location>
        <begin position="49"/>
        <end position="66"/>
    </location>
</feature>
<feature type="domain" description="YetF C-terminal" evidence="8">
    <location>
        <begin position="96"/>
        <end position="164"/>
    </location>
</feature>
<evidence type="ECO:0000313" key="10">
    <source>
        <dbReference type="EMBL" id="KPQ32712.1"/>
    </source>
</evidence>
<dbReference type="PANTHER" id="PTHR34582:SF6">
    <property type="entry name" value="UPF0702 TRANSMEMBRANE PROTEIN YCAP"/>
    <property type="match status" value="1"/>
</dbReference>
<dbReference type="Pfam" id="PF20730">
    <property type="entry name" value="YetF_N"/>
    <property type="match status" value="1"/>
</dbReference>
<dbReference type="EMBL" id="LJZR01000048">
    <property type="protein sequence ID" value="KPQ32712.1"/>
    <property type="molecule type" value="Genomic_DNA"/>
</dbReference>
<gene>
    <name evidence="10" type="ORF">HLUCCA11_20785</name>
</gene>
<keyword evidence="3" id="KW-1003">Cell membrane</keyword>
<comment type="similarity">
    <text evidence="2">Belongs to the UPF0702 family.</text>
</comment>
<dbReference type="InterPro" id="IPR048454">
    <property type="entry name" value="YetF_N"/>
</dbReference>
<keyword evidence="6 7" id="KW-0472">Membrane</keyword>
<dbReference type="PATRIC" id="fig|1666911.3.peg.3101"/>
<dbReference type="GO" id="GO:0005886">
    <property type="term" value="C:plasma membrane"/>
    <property type="evidence" value="ECO:0007669"/>
    <property type="project" value="UniProtKB-SubCell"/>
</dbReference>
<evidence type="ECO:0000256" key="6">
    <source>
        <dbReference type="ARBA" id="ARBA00023136"/>
    </source>
</evidence>
<keyword evidence="5 7" id="KW-1133">Transmembrane helix</keyword>
<proteinExistence type="inferred from homology"/>
<dbReference type="Gene3D" id="3.30.240.20">
    <property type="entry name" value="bsu07140 like domains"/>
    <property type="match status" value="1"/>
</dbReference>
<evidence type="ECO:0000256" key="4">
    <source>
        <dbReference type="ARBA" id="ARBA00022692"/>
    </source>
</evidence>
<feature type="transmembrane region" description="Helical" evidence="7">
    <location>
        <begin position="20"/>
        <end position="37"/>
    </location>
</feature>
<evidence type="ECO:0000256" key="5">
    <source>
        <dbReference type="ARBA" id="ARBA00022989"/>
    </source>
</evidence>
<dbReference type="Pfam" id="PF04239">
    <property type="entry name" value="DUF421"/>
    <property type="match status" value="1"/>
</dbReference>
<name>A0A0P8D9E4_9CYAN</name>
<evidence type="ECO:0000259" key="8">
    <source>
        <dbReference type="Pfam" id="PF04239"/>
    </source>
</evidence>
<dbReference type="PANTHER" id="PTHR34582">
    <property type="entry name" value="UPF0702 TRANSMEMBRANE PROTEIN YCAP"/>
    <property type="match status" value="1"/>
</dbReference>